<organism evidence="5 6">
    <name type="scientific">Ramazzottius varieornatus</name>
    <name type="common">Water bear</name>
    <name type="synonym">Tardigrade</name>
    <dbReference type="NCBI Taxonomy" id="947166"/>
    <lineage>
        <taxon>Eukaryota</taxon>
        <taxon>Metazoa</taxon>
        <taxon>Ecdysozoa</taxon>
        <taxon>Tardigrada</taxon>
        <taxon>Eutardigrada</taxon>
        <taxon>Parachela</taxon>
        <taxon>Hypsibioidea</taxon>
        <taxon>Ramazzottiidae</taxon>
        <taxon>Ramazzottius</taxon>
    </lineage>
</organism>
<evidence type="ECO:0000256" key="2">
    <source>
        <dbReference type="ARBA" id="ARBA00023015"/>
    </source>
</evidence>
<evidence type="ECO:0000259" key="4">
    <source>
        <dbReference type="Pfam" id="PF04153"/>
    </source>
</evidence>
<sequence>MFSRESKYYEEKELMQMAKCLESAFATPPKPADSERLKFSQLPRLQYETPAEWPKSPPHFLLPDIAKFYSGLTEELLFFDFYFQEGSLAQIMAARTLKKRNWKFHKVYRIWFQRIGEASISNTEFERGNYRYWNYREWKEEVKYNFTFVISLMENVDLNGWPVC</sequence>
<dbReference type="GO" id="GO:0006355">
    <property type="term" value="P:regulation of DNA-templated transcription"/>
    <property type="evidence" value="ECO:0007669"/>
    <property type="project" value="InterPro"/>
</dbReference>
<keyword evidence="3" id="KW-0804">Transcription</keyword>
<dbReference type="InterPro" id="IPR040168">
    <property type="entry name" value="Not2/3/5"/>
</dbReference>
<evidence type="ECO:0000256" key="1">
    <source>
        <dbReference type="ARBA" id="ARBA00007682"/>
    </source>
</evidence>
<dbReference type="AlphaFoldDB" id="A0A1D1UHS7"/>
<proteinExistence type="inferred from homology"/>
<gene>
    <name evidence="5" type="primary">RvY_00072-1</name>
    <name evidence="5" type="synonym">RvY_00072.1</name>
    <name evidence="5" type="ORF">RvY_00072</name>
</gene>
<name>A0A1D1UHS7_RAMVA</name>
<keyword evidence="6" id="KW-1185">Reference proteome</keyword>
<feature type="domain" description="NOT2/NOT3/NOT5 C-terminal" evidence="4">
    <location>
        <begin position="27"/>
        <end position="149"/>
    </location>
</feature>
<dbReference type="InterPro" id="IPR007282">
    <property type="entry name" value="NOT2/3/5_C"/>
</dbReference>
<dbReference type="OrthoDB" id="293823at2759"/>
<dbReference type="Pfam" id="PF04153">
    <property type="entry name" value="NOT2_3_5_C"/>
    <property type="match status" value="1"/>
</dbReference>
<dbReference type="STRING" id="947166.A0A1D1UHS7"/>
<dbReference type="Proteomes" id="UP000186922">
    <property type="component" value="Unassembled WGS sequence"/>
</dbReference>
<protein>
    <recommendedName>
        <fullName evidence="4">NOT2/NOT3/NOT5 C-terminal domain-containing protein</fullName>
    </recommendedName>
</protein>
<accession>A0A1D1UHS7</accession>
<evidence type="ECO:0000313" key="5">
    <source>
        <dbReference type="EMBL" id="GAU87182.1"/>
    </source>
</evidence>
<keyword evidence="2" id="KW-0805">Transcription regulation</keyword>
<comment type="caution">
    <text evidence="5">The sequence shown here is derived from an EMBL/GenBank/DDBJ whole genome shotgun (WGS) entry which is preliminary data.</text>
</comment>
<dbReference type="Gene3D" id="2.30.30.1020">
    <property type="entry name" value="CCR4-NOT complex subunit 2/3/5, C-terminal domain"/>
    <property type="match status" value="1"/>
</dbReference>
<comment type="similarity">
    <text evidence="1">Belongs to the CNOT2/3/5 family.</text>
</comment>
<dbReference type="EMBL" id="BDGG01000001">
    <property type="protein sequence ID" value="GAU87182.1"/>
    <property type="molecule type" value="Genomic_DNA"/>
</dbReference>
<dbReference type="InterPro" id="IPR038635">
    <property type="entry name" value="CCR4-NOT_su2/3/5_C_sf"/>
</dbReference>
<evidence type="ECO:0000256" key="3">
    <source>
        <dbReference type="ARBA" id="ARBA00023163"/>
    </source>
</evidence>
<reference evidence="5 6" key="1">
    <citation type="journal article" date="2016" name="Nat. Commun.">
        <title>Extremotolerant tardigrade genome and improved radiotolerance of human cultured cells by tardigrade-unique protein.</title>
        <authorList>
            <person name="Hashimoto T."/>
            <person name="Horikawa D.D."/>
            <person name="Saito Y."/>
            <person name="Kuwahara H."/>
            <person name="Kozuka-Hata H."/>
            <person name="Shin-I T."/>
            <person name="Minakuchi Y."/>
            <person name="Ohishi K."/>
            <person name="Motoyama A."/>
            <person name="Aizu T."/>
            <person name="Enomoto A."/>
            <person name="Kondo K."/>
            <person name="Tanaka S."/>
            <person name="Hara Y."/>
            <person name="Koshikawa S."/>
            <person name="Sagara H."/>
            <person name="Miura T."/>
            <person name="Yokobori S."/>
            <person name="Miyagawa K."/>
            <person name="Suzuki Y."/>
            <person name="Kubo T."/>
            <person name="Oyama M."/>
            <person name="Kohara Y."/>
            <person name="Fujiyama A."/>
            <person name="Arakawa K."/>
            <person name="Katayama T."/>
            <person name="Toyoda A."/>
            <person name="Kunieda T."/>
        </authorList>
    </citation>
    <scope>NUCLEOTIDE SEQUENCE [LARGE SCALE GENOMIC DNA]</scope>
    <source>
        <strain evidence="5 6">YOKOZUNA-1</strain>
    </source>
</reference>
<dbReference type="GO" id="GO:2000036">
    <property type="term" value="P:regulation of stem cell population maintenance"/>
    <property type="evidence" value="ECO:0007669"/>
    <property type="project" value="UniProtKB-ARBA"/>
</dbReference>
<evidence type="ECO:0000313" key="6">
    <source>
        <dbReference type="Proteomes" id="UP000186922"/>
    </source>
</evidence>
<dbReference type="GO" id="GO:0030015">
    <property type="term" value="C:CCR4-NOT core complex"/>
    <property type="evidence" value="ECO:0007669"/>
    <property type="project" value="InterPro"/>
</dbReference>
<dbReference type="PANTHER" id="PTHR23326">
    <property type="entry name" value="CCR4 NOT-RELATED"/>
    <property type="match status" value="1"/>
</dbReference>